<protein>
    <submittedName>
        <fullName evidence="1">Uncharacterized protein</fullName>
    </submittedName>
</protein>
<dbReference type="Proteomes" id="UP000828941">
    <property type="component" value="Chromosome 3"/>
</dbReference>
<organism evidence="1 2">
    <name type="scientific">Bauhinia variegata</name>
    <name type="common">Purple orchid tree</name>
    <name type="synonym">Phanera variegata</name>
    <dbReference type="NCBI Taxonomy" id="167791"/>
    <lineage>
        <taxon>Eukaryota</taxon>
        <taxon>Viridiplantae</taxon>
        <taxon>Streptophyta</taxon>
        <taxon>Embryophyta</taxon>
        <taxon>Tracheophyta</taxon>
        <taxon>Spermatophyta</taxon>
        <taxon>Magnoliopsida</taxon>
        <taxon>eudicotyledons</taxon>
        <taxon>Gunneridae</taxon>
        <taxon>Pentapetalae</taxon>
        <taxon>rosids</taxon>
        <taxon>fabids</taxon>
        <taxon>Fabales</taxon>
        <taxon>Fabaceae</taxon>
        <taxon>Cercidoideae</taxon>
        <taxon>Cercideae</taxon>
        <taxon>Bauhiniinae</taxon>
        <taxon>Bauhinia</taxon>
    </lineage>
</organism>
<keyword evidence="2" id="KW-1185">Reference proteome</keyword>
<dbReference type="EMBL" id="CM039428">
    <property type="protein sequence ID" value="KAI4351480.1"/>
    <property type="molecule type" value="Genomic_DNA"/>
</dbReference>
<gene>
    <name evidence="1" type="ORF">L6164_005846</name>
</gene>
<accession>A0ACB9PT17</accession>
<reference evidence="1 2" key="1">
    <citation type="journal article" date="2022" name="DNA Res.">
        <title>Chromosomal-level genome assembly of the orchid tree Bauhinia variegata (Leguminosae; Cercidoideae) supports the allotetraploid origin hypothesis of Bauhinia.</title>
        <authorList>
            <person name="Zhong Y."/>
            <person name="Chen Y."/>
            <person name="Zheng D."/>
            <person name="Pang J."/>
            <person name="Liu Y."/>
            <person name="Luo S."/>
            <person name="Meng S."/>
            <person name="Qian L."/>
            <person name="Wei D."/>
            <person name="Dai S."/>
            <person name="Zhou R."/>
        </authorList>
    </citation>
    <scope>NUCLEOTIDE SEQUENCE [LARGE SCALE GENOMIC DNA]</scope>
    <source>
        <strain evidence="1">BV-YZ2020</strain>
    </source>
</reference>
<evidence type="ECO:0000313" key="2">
    <source>
        <dbReference type="Proteomes" id="UP000828941"/>
    </source>
</evidence>
<sequence length="405" mass="44503">MQRREPCRNFQRGSCQYGERCKFLHVQQPRKSNVPGFGAQNSSHQQQTTNPFGFGSGAHQQQKSNPFGFGSQTASHQQQNANPFGFGVQNNSQSKGVPDFGSKQQFKPFENKWTRSSSSAQSGASRQSDNSQSGNHKCTDPETCKHQIAEDYEHEKPLWKLTCYGHNKYAPCDIVGDVSFEELRAAAYADSKQGMSLQSIVERERNLLNSKLLEFENLLHKPYTVPVNSSLLTNENPYTRTTQNNDPFTMQLNSSTTNQSHFLGPSANPFSRATPTNDPPSVSSFSELGPSLNMNFGSSSLVVNNGPAQPGLFQTQASLSNSNLSVTQSSSASTPAGLSKFPYSTTQQAPGNESSFSTMFQSKTDGQLSSNLQVENVSVDASVWLKQKWNPGEIPEAAPPDEYVR</sequence>
<proteinExistence type="predicted"/>
<evidence type="ECO:0000313" key="1">
    <source>
        <dbReference type="EMBL" id="KAI4351480.1"/>
    </source>
</evidence>
<name>A0ACB9PT17_BAUVA</name>
<comment type="caution">
    <text evidence="1">The sequence shown here is derived from an EMBL/GenBank/DDBJ whole genome shotgun (WGS) entry which is preliminary data.</text>
</comment>